<gene>
    <name evidence="2" type="ORF">GMARGA_LOCUS8976</name>
</gene>
<evidence type="ECO:0000313" key="3">
    <source>
        <dbReference type="Proteomes" id="UP000789901"/>
    </source>
</evidence>
<dbReference type="EMBL" id="CAJVQB010004722">
    <property type="protein sequence ID" value="CAG8643618.1"/>
    <property type="molecule type" value="Genomic_DNA"/>
</dbReference>
<evidence type="ECO:0000256" key="1">
    <source>
        <dbReference type="SAM" id="MobiDB-lite"/>
    </source>
</evidence>
<protein>
    <submittedName>
        <fullName evidence="2">17790_t:CDS:1</fullName>
    </submittedName>
</protein>
<evidence type="ECO:0000313" key="2">
    <source>
        <dbReference type="EMBL" id="CAG8643618.1"/>
    </source>
</evidence>
<sequence length="129" mass="14812">MANSDLYYDNIDTAAVDSDESESENRYNIKSQTTAKPQDKFNNKNRPTTYSSKSVEEENFAYVLSCEKNEKIIEEIIKEINIEEKLPFGVITEGMLVSSNNRKESIKQMTAVLYKVITKIWKQSGNQVE</sequence>
<comment type="caution">
    <text evidence="2">The sequence shown here is derived from an EMBL/GenBank/DDBJ whole genome shotgun (WGS) entry which is preliminary data.</text>
</comment>
<accession>A0ABN7UP25</accession>
<feature type="region of interest" description="Disordered" evidence="1">
    <location>
        <begin position="1"/>
        <end position="52"/>
    </location>
</feature>
<dbReference type="Proteomes" id="UP000789901">
    <property type="component" value="Unassembled WGS sequence"/>
</dbReference>
<organism evidence="2 3">
    <name type="scientific">Gigaspora margarita</name>
    <dbReference type="NCBI Taxonomy" id="4874"/>
    <lineage>
        <taxon>Eukaryota</taxon>
        <taxon>Fungi</taxon>
        <taxon>Fungi incertae sedis</taxon>
        <taxon>Mucoromycota</taxon>
        <taxon>Glomeromycotina</taxon>
        <taxon>Glomeromycetes</taxon>
        <taxon>Diversisporales</taxon>
        <taxon>Gigasporaceae</taxon>
        <taxon>Gigaspora</taxon>
    </lineage>
</organism>
<name>A0ABN7UP25_GIGMA</name>
<proteinExistence type="predicted"/>
<keyword evidence="3" id="KW-1185">Reference proteome</keyword>
<reference evidence="2 3" key="1">
    <citation type="submission" date="2021-06" db="EMBL/GenBank/DDBJ databases">
        <authorList>
            <person name="Kallberg Y."/>
            <person name="Tangrot J."/>
            <person name="Rosling A."/>
        </authorList>
    </citation>
    <scope>NUCLEOTIDE SEQUENCE [LARGE SCALE GENOMIC DNA]</scope>
    <source>
        <strain evidence="2 3">120-4 pot B 10/14</strain>
    </source>
</reference>
<feature type="compositionally biased region" description="Polar residues" evidence="1">
    <location>
        <begin position="26"/>
        <end position="36"/>
    </location>
</feature>